<evidence type="ECO:0000313" key="3">
    <source>
        <dbReference type="Proteomes" id="UP001583186"/>
    </source>
</evidence>
<feature type="compositionally biased region" description="Basic and acidic residues" evidence="1">
    <location>
        <begin position="9"/>
        <end position="19"/>
    </location>
</feature>
<dbReference type="Proteomes" id="UP001583186">
    <property type="component" value="Unassembled WGS sequence"/>
</dbReference>
<gene>
    <name evidence="2" type="ORF">Sste5346_002247</name>
</gene>
<comment type="caution">
    <text evidence="2">The sequence shown here is derived from an EMBL/GenBank/DDBJ whole genome shotgun (WGS) entry which is preliminary data.</text>
</comment>
<proteinExistence type="predicted"/>
<accession>A0ABR3ZK50</accession>
<evidence type="ECO:0000313" key="2">
    <source>
        <dbReference type="EMBL" id="KAL1900524.1"/>
    </source>
</evidence>
<organism evidence="2 3">
    <name type="scientific">Sporothrix stenoceras</name>
    <dbReference type="NCBI Taxonomy" id="5173"/>
    <lineage>
        <taxon>Eukaryota</taxon>
        <taxon>Fungi</taxon>
        <taxon>Dikarya</taxon>
        <taxon>Ascomycota</taxon>
        <taxon>Pezizomycotina</taxon>
        <taxon>Sordariomycetes</taxon>
        <taxon>Sordariomycetidae</taxon>
        <taxon>Ophiostomatales</taxon>
        <taxon>Ophiostomataceae</taxon>
        <taxon>Sporothrix</taxon>
    </lineage>
</organism>
<reference evidence="2 3" key="1">
    <citation type="journal article" date="2024" name="IMA Fungus">
        <title>IMA Genome - F19 : A genome assembly and annotation guide to empower mycologists, including annotated draft genome sequences of Ceratocystis pirilliformis, Diaporthe australafricana, Fusarium ophioides, Paecilomyces lecythidis, and Sporothrix stenoceras.</title>
        <authorList>
            <person name="Aylward J."/>
            <person name="Wilson A.M."/>
            <person name="Visagie C.M."/>
            <person name="Spraker J."/>
            <person name="Barnes I."/>
            <person name="Buitendag C."/>
            <person name="Ceriani C."/>
            <person name="Del Mar Angel L."/>
            <person name="du Plessis D."/>
            <person name="Fuchs T."/>
            <person name="Gasser K."/>
            <person name="Kramer D."/>
            <person name="Li W."/>
            <person name="Munsamy K."/>
            <person name="Piso A."/>
            <person name="Price J.L."/>
            <person name="Sonnekus B."/>
            <person name="Thomas C."/>
            <person name="van der Nest A."/>
            <person name="van Dijk A."/>
            <person name="van Heerden A."/>
            <person name="van Vuuren N."/>
            <person name="Yilmaz N."/>
            <person name="Duong T.A."/>
            <person name="van der Merwe N.A."/>
            <person name="Wingfield M.J."/>
            <person name="Wingfield B.D."/>
        </authorList>
    </citation>
    <scope>NUCLEOTIDE SEQUENCE [LARGE SCALE GENOMIC DNA]</scope>
    <source>
        <strain evidence="2 3">CMW 5346</strain>
    </source>
</reference>
<dbReference type="EMBL" id="JAWCUI010000009">
    <property type="protein sequence ID" value="KAL1900524.1"/>
    <property type="molecule type" value="Genomic_DNA"/>
</dbReference>
<protein>
    <submittedName>
        <fullName evidence="2">Uncharacterized protein</fullName>
    </submittedName>
</protein>
<evidence type="ECO:0000256" key="1">
    <source>
        <dbReference type="SAM" id="MobiDB-lite"/>
    </source>
</evidence>
<name>A0ABR3ZK50_9PEZI</name>
<feature type="region of interest" description="Disordered" evidence="1">
    <location>
        <begin position="1"/>
        <end position="35"/>
    </location>
</feature>
<sequence length="195" mass="23337">MAQSEEIEETVRRYKEAHNYDPSADPETQPDIWDKYRIDSQPIKDEVDRLEALRTKAQIIRGKHHRRFRFLDKLRDQERARENRKQLYIEQRERSFKSFKSFRSARPVRFTRRHPPRFLAMPGEDVQPMPRPPAMARSHNPGWVLRGQGSPSIRHARKANAAKFIQANRRLHNRVVLARNLRKHGDDAFYQHLQE</sequence>
<keyword evidence="3" id="KW-1185">Reference proteome</keyword>